<feature type="domain" description="ChsH2 C-terminal OB-fold" evidence="1">
    <location>
        <begin position="56"/>
        <end position="120"/>
    </location>
</feature>
<dbReference type="AlphaFoldDB" id="A0A7I7RWR0"/>
<dbReference type="InterPro" id="IPR012340">
    <property type="entry name" value="NA-bd_OB-fold"/>
</dbReference>
<evidence type="ECO:0000259" key="1">
    <source>
        <dbReference type="Pfam" id="PF01796"/>
    </source>
</evidence>
<dbReference type="SUPFAM" id="SSF50249">
    <property type="entry name" value="Nucleic acid-binding proteins"/>
    <property type="match status" value="1"/>
</dbReference>
<dbReference type="EMBL" id="AP022593">
    <property type="protein sequence ID" value="BBY48631.1"/>
    <property type="molecule type" value="Genomic_DNA"/>
</dbReference>
<reference evidence="2 3" key="1">
    <citation type="journal article" date="2019" name="Emerg. Microbes Infect.">
        <title>Comprehensive subspecies identification of 175 nontuberculous mycobacteria species based on 7547 genomic profiles.</title>
        <authorList>
            <person name="Matsumoto Y."/>
            <person name="Kinjo T."/>
            <person name="Motooka D."/>
            <person name="Nabeya D."/>
            <person name="Jung N."/>
            <person name="Uechi K."/>
            <person name="Horii T."/>
            <person name="Iida T."/>
            <person name="Fujita J."/>
            <person name="Nakamura S."/>
        </authorList>
    </citation>
    <scope>NUCLEOTIDE SEQUENCE [LARGE SCALE GENOMIC DNA]</scope>
    <source>
        <strain evidence="2 3">JCM 18538</strain>
    </source>
</reference>
<dbReference type="InterPro" id="IPR052513">
    <property type="entry name" value="Thioester_dehydratase-like"/>
</dbReference>
<proteinExistence type="predicted"/>
<sequence>MSSTSRPMPIPTPTTRPFWDALARHEIRIQYSPSAGRYVFYPRVLAPGTLADDLEWREISGGGTLYTFTVSHRPVSPHFVDDVPQILAVVEWDEGPRFSTEIVNAAPDEVRVGMRVRPVFTDHPDAGITMLRYEPAD</sequence>
<evidence type="ECO:0000313" key="2">
    <source>
        <dbReference type="EMBL" id="BBY48631.1"/>
    </source>
</evidence>
<accession>A0A7I7RWR0</accession>
<dbReference type="RefSeq" id="WP_163918385.1">
    <property type="nucleotide sequence ID" value="NZ_AP022593.1"/>
</dbReference>
<name>A0A7I7RWR0_9MYCO</name>
<dbReference type="KEGG" id="marz:MARA_20990"/>
<dbReference type="PANTHER" id="PTHR34075">
    <property type="entry name" value="BLR3430 PROTEIN"/>
    <property type="match status" value="1"/>
</dbReference>
<keyword evidence="3" id="KW-1185">Reference proteome</keyword>
<dbReference type="PANTHER" id="PTHR34075:SF5">
    <property type="entry name" value="BLR3430 PROTEIN"/>
    <property type="match status" value="1"/>
</dbReference>
<organism evidence="2 3">
    <name type="scientific">Mycolicibacterium arabiense</name>
    <dbReference type="NCBI Taxonomy" id="1286181"/>
    <lineage>
        <taxon>Bacteria</taxon>
        <taxon>Bacillati</taxon>
        <taxon>Actinomycetota</taxon>
        <taxon>Actinomycetes</taxon>
        <taxon>Mycobacteriales</taxon>
        <taxon>Mycobacteriaceae</taxon>
        <taxon>Mycolicibacterium</taxon>
    </lineage>
</organism>
<dbReference type="Proteomes" id="UP000467428">
    <property type="component" value="Chromosome"/>
</dbReference>
<dbReference type="InterPro" id="IPR002878">
    <property type="entry name" value="ChsH2_C"/>
</dbReference>
<geneLocation type="plasmid" evidence="3">
    <name>pjcm18538 dna</name>
</geneLocation>
<evidence type="ECO:0000313" key="3">
    <source>
        <dbReference type="Proteomes" id="UP000467428"/>
    </source>
</evidence>
<dbReference type="Pfam" id="PF01796">
    <property type="entry name" value="OB_ChsH2_C"/>
    <property type="match status" value="1"/>
</dbReference>
<gene>
    <name evidence="2" type="ORF">MARA_20990</name>
</gene>
<protein>
    <submittedName>
        <fullName evidence="2">Acyl dehydratase</fullName>
    </submittedName>
</protein>